<dbReference type="Pfam" id="PF00017">
    <property type="entry name" value="SH2"/>
    <property type="match status" value="1"/>
</dbReference>
<dbReference type="SUPFAM" id="SSF48366">
    <property type="entry name" value="Ras GEF"/>
    <property type="match status" value="1"/>
</dbReference>
<dbReference type="SMART" id="SM00147">
    <property type="entry name" value="RasGEF"/>
    <property type="match status" value="1"/>
</dbReference>
<feature type="compositionally biased region" description="Low complexity" evidence="5">
    <location>
        <begin position="597"/>
        <end position="609"/>
    </location>
</feature>
<dbReference type="PANTHER" id="PTHR14247">
    <property type="entry name" value="BREAST CANCER ANTI-ESTROGEN RESISTANCE PROTEIN 3 HOMOLOG-LIKE PROTEIN"/>
    <property type="match status" value="1"/>
</dbReference>
<feature type="region of interest" description="Disordered" evidence="5">
    <location>
        <begin position="729"/>
        <end position="753"/>
    </location>
</feature>
<feature type="region of interest" description="Disordered" evidence="5">
    <location>
        <begin position="1"/>
        <end position="21"/>
    </location>
</feature>
<dbReference type="SMART" id="SM00252">
    <property type="entry name" value="SH2"/>
    <property type="match status" value="1"/>
</dbReference>
<evidence type="ECO:0000256" key="1">
    <source>
        <dbReference type="ARBA" id="ARBA00022658"/>
    </source>
</evidence>
<feature type="compositionally biased region" description="Basic and acidic residues" evidence="5">
    <location>
        <begin position="741"/>
        <end position="753"/>
    </location>
</feature>
<sequence>MNQKSQATPPTTSTPTDAGSEDPLRAFVSLLTVQVLTKCNAFQNRSQEEWVPQTKRLVSQTMEGLTILGDFCPNFKKAPKICKAVLRDLQRQIGALEQEYDGVEDLLHLSECDLLELGIHNNLHRLHLLTSLRLLQERERRRELRMMAEGRFASLPRSLHAHHSLGGGTSHPGVSSTSHGAPSSSRRLQASLASSMDLLSSRPSLSEAPASSYQQFSIHGTLPRRKRGGSNIAPANYTWDPRANHTQPIIRGNTALAAGHIHQPMTSPLVQNIIDDFHGYREPAAGLDAVVDYVKFSRDQFILDCPSEKLRRELEEELKMNSEEPRSHAWYHGAIPRQVAENLVQRDGDFLIRDSLSSPGSYVLTSQWRNAAQHFKINKKVVMLNEAYSRVEYRLEREGFDSVPALIRYYVGNRKPVSQVVGAIIFQPINRGLPLRCVEEKYGLSGNHREAGLIEQEKRNQKRLSLNITNGHTHDNAHGVHDSTHCQDNGISRSNQLRLKDRCGSQPASLNHTQERRRPLKAHQSESFLPLGSKPQPQQPPDPLLQGSGPKSPVFRTGSEPVLSPSFPRRSGEPLAGQAIRGSDSQLCPKPPPKPSKVPLGRLPRSPSTTVPPVPPVKPLKFQHQLIPADSHTSVVSPAELAYYPDSEAITGRTERLQPSPAELRSCSPLEWEELNLPNSLTDSSLELQPALCSYVERLRREGEGGRQEEGEVGGRKGLDRSSYHHAIAALENTSEDEEDEARREEVERDRRSSFLRPVVETESTFHPADFSSRLLPPENKPLEMVVLKRAKELLLSHNHHSIARHLLMADCQVARILGVSAELKGQMGVASGLELVTLPHGRQLRLDLMERHHTMAIGVAVDILGCTGSVEERASTLNRIILVALELKDTVGDLFAFTALMKALDLPQISRLEETWTALRRNYTQTAISYEKTLKPFYKNLYEGSASSPAVVCLPLLLPLLTLMERPSITPEGAELWETSDQGCDIMLRHLEAARGVAYNAMSYTANAQKILQGFQCDEDLLEVFKTDFQLRLLWGSRGASVNQSDRYSKFNLILTALSRKLEPPPKTQTLI</sequence>
<evidence type="ECO:0000256" key="5">
    <source>
        <dbReference type="SAM" id="MobiDB-lite"/>
    </source>
</evidence>
<keyword evidence="2 4" id="KW-0727">SH2 domain</keyword>
<feature type="region of interest" description="Disordered" evidence="5">
    <location>
        <begin position="503"/>
        <end position="522"/>
    </location>
</feature>
<dbReference type="Gene3D" id="1.10.840.10">
    <property type="entry name" value="Ras guanine-nucleotide exchange factors catalytic domain"/>
    <property type="match status" value="1"/>
</dbReference>
<dbReference type="AlphaFoldDB" id="A0AAV1PLV7"/>
<dbReference type="PROSITE" id="PS50009">
    <property type="entry name" value="RASGEF_CAT"/>
    <property type="match status" value="1"/>
</dbReference>
<dbReference type="FunFam" id="3.30.505.10:FF:000013">
    <property type="entry name" value="SH2 domain-containing protein 3C isoform X1"/>
    <property type="match status" value="1"/>
</dbReference>
<dbReference type="PANTHER" id="PTHR14247:SF10">
    <property type="entry name" value="BREAST CANCER ANTI-ESTROGEN RESISTANCE PROTEIN 3"/>
    <property type="match status" value="1"/>
</dbReference>
<evidence type="ECO:0000313" key="9">
    <source>
        <dbReference type="Proteomes" id="UP001314229"/>
    </source>
</evidence>
<feature type="region of interest" description="Disordered" evidence="5">
    <location>
        <begin position="527"/>
        <end position="616"/>
    </location>
</feature>
<keyword evidence="9" id="KW-1185">Reference proteome</keyword>
<proteinExistence type="predicted"/>
<dbReference type="InterPro" id="IPR023578">
    <property type="entry name" value="Ras_GEF_dom_sf"/>
</dbReference>
<organism evidence="8 9">
    <name type="scientific">Scomber scombrus</name>
    <name type="common">Atlantic mackerel</name>
    <name type="synonym">Scomber vernalis</name>
    <dbReference type="NCBI Taxonomy" id="13677"/>
    <lineage>
        <taxon>Eukaryota</taxon>
        <taxon>Metazoa</taxon>
        <taxon>Chordata</taxon>
        <taxon>Craniata</taxon>
        <taxon>Vertebrata</taxon>
        <taxon>Euteleostomi</taxon>
        <taxon>Actinopterygii</taxon>
        <taxon>Neopterygii</taxon>
        <taxon>Teleostei</taxon>
        <taxon>Neoteleostei</taxon>
        <taxon>Acanthomorphata</taxon>
        <taxon>Pelagiaria</taxon>
        <taxon>Scombriformes</taxon>
        <taxon>Scombridae</taxon>
        <taxon>Scomber</taxon>
    </lineage>
</organism>
<name>A0AAV1PLV7_SCOSC</name>
<dbReference type="Gene3D" id="3.30.505.10">
    <property type="entry name" value="SH2 domain"/>
    <property type="match status" value="1"/>
</dbReference>
<dbReference type="Pfam" id="PF00617">
    <property type="entry name" value="RasGEF"/>
    <property type="match status" value="1"/>
</dbReference>
<dbReference type="GO" id="GO:0001784">
    <property type="term" value="F:phosphotyrosine residue binding"/>
    <property type="evidence" value="ECO:0007669"/>
    <property type="project" value="InterPro"/>
</dbReference>
<dbReference type="FunFam" id="1.10.840.10:FF:000007">
    <property type="entry name" value="SH2 domain containing 3C (Predicted)"/>
    <property type="match status" value="1"/>
</dbReference>
<dbReference type="SUPFAM" id="SSF47769">
    <property type="entry name" value="SAM/Pointed domain"/>
    <property type="match status" value="1"/>
</dbReference>
<dbReference type="InterPro" id="IPR036860">
    <property type="entry name" value="SH2_dom_sf"/>
</dbReference>
<dbReference type="InterPro" id="IPR044102">
    <property type="entry name" value="SH2_SHEP1/BCAR3/NSP1"/>
</dbReference>
<accession>A0AAV1PLV7</accession>
<dbReference type="SUPFAM" id="SSF55550">
    <property type="entry name" value="SH2 domain"/>
    <property type="match status" value="1"/>
</dbReference>
<reference evidence="8 9" key="1">
    <citation type="submission" date="2024-01" db="EMBL/GenBank/DDBJ databases">
        <authorList>
            <person name="Alioto T."/>
            <person name="Alioto T."/>
            <person name="Gomez Garrido J."/>
        </authorList>
    </citation>
    <scope>NUCLEOTIDE SEQUENCE [LARGE SCALE GENOMIC DNA]</scope>
</reference>
<dbReference type="InterPro" id="IPR013761">
    <property type="entry name" value="SAM/pointed_sf"/>
</dbReference>
<evidence type="ECO:0000256" key="4">
    <source>
        <dbReference type="PROSITE-ProRule" id="PRU00191"/>
    </source>
</evidence>
<dbReference type="InterPro" id="IPR001660">
    <property type="entry name" value="SAM"/>
</dbReference>
<feature type="domain" description="SH2" evidence="6">
    <location>
        <begin position="330"/>
        <end position="429"/>
    </location>
</feature>
<evidence type="ECO:0000259" key="7">
    <source>
        <dbReference type="PROSITE" id="PS50009"/>
    </source>
</evidence>
<dbReference type="GO" id="GO:0005085">
    <property type="term" value="F:guanyl-nucleotide exchange factor activity"/>
    <property type="evidence" value="ECO:0007669"/>
    <property type="project" value="UniProtKB-KW"/>
</dbReference>
<evidence type="ECO:0000256" key="2">
    <source>
        <dbReference type="ARBA" id="ARBA00022999"/>
    </source>
</evidence>
<feature type="region of interest" description="Disordered" evidence="5">
    <location>
        <begin position="160"/>
        <end position="189"/>
    </location>
</feature>
<feature type="region of interest" description="Disordered" evidence="5">
    <location>
        <begin position="469"/>
        <end position="490"/>
    </location>
</feature>
<dbReference type="InterPro" id="IPR000980">
    <property type="entry name" value="SH2"/>
</dbReference>
<dbReference type="GO" id="GO:0007264">
    <property type="term" value="P:small GTPase-mediated signal transduction"/>
    <property type="evidence" value="ECO:0007669"/>
    <property type="project" value="InterPro"/>
</dbReference>
<keyword evidence="1 3" id="KW-0344">Guanine-nucleotide releasing factor</keyword>
<dbReference type="Gene3D" id="1.10.150.50">
    <property type="entry name" value="Transcription Factor, Ets-1"/>
    <property type="match status" value="1"/>
</dbReference>
<dbReference type="InterPro" id="IPR051853">
    <property type="entry name" value="SH2-Ras-GEF_adapter"/>
</dbReference>
<dbReference type="PROSITE" id="PS50001">
    <property type="entry name" value="SH2"/>
    <property type="match status" value="1"/>
</dbReference>
<dbReference type="CDD" id="cd10337">
    <property type="entry name" value="SH2_BCAR3"/>
    <property type="match status" value="1"/>
</dbReference>
<feature type="compositionally biased region" description="Polar residues" evidence="5">
    <location>
        <begin position="172"/>
        <end position="182"/>
    </location>
</feature>
<feature type="compositionally biased region" description="Basic and acidic residues" evidence="5">
    <location>
        <begin position="472"/>
        <end position="485"/>
    </location>
</feature>
<dbReference type="Proteomes" id="UP001314229">
    <property type="component" value="Unassembled WGS sequence"/>
</dbReference>
<evidence type="ECO:0000313" key="8">
    <source>
        <dbReference type="EMBL" id="CAK6972818.1"/>
    </source>
</evidence>
<dbReference type="InterPro" id="IPR001895">
    <property type="entry name" value="RASGEF_cat_dom"/>
</dbReference>
<comment type="caution">
    <text evidence="8">The sequence shown here is derived from an EMBL/GenBank/DDBJ whole genome shotgun (WGS) entry which is preliminary data.</text>
</comment>
<evidence type="ECO:0000256" key="3">
    <source>
        <dbReference type="PROSITE-ProRule" id="PRU00168"/>
    </source>
</evidence>
<evidence type="ECO:0000259" key="6">
    <source>
        <dbReference type="PROSITE" id="PS50001"/>
    </source>
</evidence>
<gene>
    <name evidence="8" type="ORF">FSCOSCO3_A028311</name>
</gene>
<dbReference type="Pfam" id="PF07647">
    <property type="entry name" value="SAM_2"/>
    <property type="match status" value="1"/>
</dbReference>
<dbReference type="InterPro" id="IPR036964">
    <property type="entry name" value="RASGEF_cat_dom_sf"/>
</dbReference>
<feature type="domain" description="Ras-GEF" evidence="7">
    <location>
        <begin position="799"/>
        <end position="1066"/>
    </location>
</feature>
<protein>
    <submittedName>
        <fullName evidence="8">Breast cancer anti-estrogen resistance protein 3</fullName>
    </submittedName>
</protein>
<dbReference type="EMBL" id="CAWUFR010000214">
    <property type="protein sequence ID" value="CAK6972818.1"/>
    <property type="molecule type" value="Genomic_DNA"/>
</dbReference>